<evidence type="ECO:0000256" key="1">
    <source>
        <dbReference type="ARBA" id="ARBA00004123"/>
    </source>
</evidence>
<protein>
    <submittedName>
        <fullName evidence="7">Uncharacterized protein LOC108564949</fullName>
    </submittedName>
</protein>
<evidence type="ECO:0000256" key="3">
    <source>
        <dbReference type="ARBA" id="ARBA00022490"/>
    </source>
</evidence>
<reference evidence="7" key="1">
    <citation type="submission" date="2025-08" db="UniProtKB">
        <authorList>
            <consortium name="RefSeq"/>
        </authorList>
    </citation>
    <scope>IDENTIFICATION</scope>
    <source>
        <tissue evidence="7">Whole Larva</tissue>
    </source>
</reference>
<evidence type="ECO:0000313" key="6">
    <source>
        <dbReference type="Proteomes" id="UP000695000"/>
    </source>
</evidence>
<dbReference type="GeneID" id="108564949"/>
<evidence type="ECO:0000256" key="4">
    <source>
        <dbReference type="ARBA" id="ARBA00023242"/>
    </source>
</evidence>
<dbReference type="Pfam" id="PF09811">
    <property type="entry name" value="Yae1_N"/>
    <property type="match status" value="1"/>
</dbReference>
<dbReference type="Proteomes" id="UP000695000">
    <property type="component" value="Unplaced"/>
</dbReference>
<keyword evidence="4" id="KW-0539">Nucleus</keyword>
<accession>A0ABM1MYJ4</accession>
<keyword evidence="6" id="KW-1185">Reference proteome</keyword>
<proteinExistence type="predicted"/>
<dbReference type="InterPro" id="IPR038881">
    <property type="entry name" value="Yae1-like"/>
</dbReference>
<dbReference type="PANTHER" id="PTHR18829:SF0">
    <property type="entry name" value="PROTEIN YAE1 HOMOLOG"/>
    <property type="match status" value="1"/>
</dbReference>
<name>A0ABM1MYJ4_NICVS</name>
<keyword evidence="3" id="KW-0963">Cytoplasm</keyword>
<evidence type="ECO:0000259" key="5">
    <source>
        <dbReference type="Pfam" id="PF09811"/>
    </source>
</evidence>
<sequence>MEDLDHNTWNKLVRDSEKVGYREGISDGREKNFQESFDEGYKQGFSNGFQFGRIKAITKIKNDDALKALPTRRGNCVICKDPTVKNQSNSFIIEKQTIDTNTEIETIQTFSQNKNTQKDYK</sequence>
<evidence type="ECO:0000313" key="7">
    <source>
        <dbReference type="RefSeq" id="XP_017779644.1"/>
    </source>
</evidence>
<dbReference type="RefSeq" id="XP_017779644.1">
    <property type="nucleotide sequence ID" value="XM_017924155.1"/>
</dbReference>
<comment type="subcellular location">
    <subcellularLocation>
        <location evidence="2">Cytoplasm</location>
    </subcellularLocation>
    <subcellularLocation>
        <location evidence="1">Nucleus</location>
    </subcellularLocation>
</comment>
<dbReference type="PANTHER" id="PTHR18829">
    <property type="entry name" value="PROTEIN YAE1 HOMOLOG"/>
    <property type="match status" value="1"/>
</dbReference>
<organism evidence="6 7">
    <name type="scientific">Nicrophorus vespilloides</name>
    <name type="common">Boreal carrion beetle</name>
    <dbReference type="NCBI Taxonomy" id="110193"/>
    <lineage>
        <taxon>Eukaryota</taxon>
        <taxon>Metazoa</taxon>
        <taxon>Ecdysozoa</taxon>
        <taxon>Arthropoda</taxon>
        <taxon>Hexapoda</taxon>
        <taxon>Insecta</taxon>
        <taxon>Pterygota</taxon>
        <taxon>Neoptera</taxon>
        <taxon>Endopterygota</taxon>
        <taxon>Coleoptera</taxon>
        <taxon>Polyphaga</taxon>
        <taxon>Staphyliniformia</taxon>
        <taxon>Silphidae</taxon>
        <taxon>Nicrophorinae</taxon>
        <taxon>Nicrophorus</taxon>
    </lineage>
</organism>
<feature type="domain" description="Essential protein Yae1 N-terminal" evidence="5">
    <location>
        <begin position="20"/>
        <end position="57"/>
    </location>
</feature>
<evidence type="ECO:0000256" key="2">
    <source>
        <dbReference type="ARBA" id="ARBA00004496"/>
    </source>
</evidence>
<dbReference type="InterPro" id="IPR019191">
    <property type="entry name" value="Essential_protein_Yae1_N"/>
</dbReference>
<gene>
    <name evidence="7" type="primary">LOC108564949</name>
</gene>